<dbReference type="RefSeq" id="WP_096409566.1">
    <property type="nucleotide sequence ID" value="NZ_AP017372.2"/>
</dbReference>
<evidence type="ECO:0000313" key="4">
    <source>
        <dbReference type="EMBL" id="BAU58161.1"/>
    </source>
</evidence>
<evidence type="ECO:0000256" key="1">
    <source>
        <dbReference type="SAM" id="MobiDB-lite"/>
    </source>
</evidence>
<feature type="region of interest" description="Disordered" evidence="1">
    <location>
        <begin position="325"/>
        <end position="347"/>
    </location>
</feature>
<evidence type="ECO:0000256" key="2">
    <source>
        <dbReference type="SAM" id="SignalP"/>
    </source>
</evidence>
<dbReference type="EMBL" id="AP017372">
    <property type="protein sequence ID" value="BAU58161.1"/>
    <property type="molecule type" value="Genomic_DNA"/>
</dbReference>
<reference evidence="4" key="1">
    <citation type="submission" date="2016-02" db="EMBL/GenBank/DDBJ databases">
        <title>Halorhodospira halochloris DSM-1059 complete genome, version 2.</title>
        <authorList>
            <person name="Tsukatani Y."/>
        </authorList>
    </citation>
    <scope>NUCLEOTIDE SEQUENCE</scope>
    <source>
        <strain evidence="4">DSM 1059</strain>
    </source>
</reference>
<dbReference type="Gene3D" id="3.40.50.1820">
    <property type="entry name" value="alpha/beta hydrolase"/>
    <property type="match status" value="1"/>
</dbReference>
<dbReference type="InterPro" id="IPR029058">
    <property type="entry name" value="AB_hydrolase_fold"/>
</dbReference>
<name>A0A0X8X9V4_HALHR</name>
<protein>
    <submittedName>
        <fullName evidence="4">Lysophospholipase</fullName>
    </submittedName>
</protein>
<feature type="compositionally biased region" description="Basic and acidic residues" evidence="1">
    <location>
        <begin position="325"/>
        <end position="340"/>
    </location>
</feature>
<dbReference type="Proteomes" id="UP000218890">
    <property type="component" value="Chromosome"/>
</dbReference>
<dbReference type="PRINTS" id="PR00111">
    <property type="entry name" value="ABHYDROLASE"/>
</dbReference>
<organism evidence="4 5">
    <name type="scientific">Halorhodospira halochloris</name>
    <name type="common">Ectothiorhodospira halochloris</name>
    <dbReference type="NCBI Taxonomy" id="1052"/>
    <lineage>
        <taxon>Bacteria</taxon>
        <taxon>Pseudomonadati</taxon>
        <taxon>Pseudomonadota</taxon>
        <taxon>Gammaproteobacteria</taxon>
        <taxon>Chromatiales</taxon>
        <taxon>Ectothiorhodospiraceae</taxon>
        <taxon>Halorhodospira</taxon>
    </lineage>
</organism>
<evidence type="ECO:0000313" key="5">
    <source>
        <dbReference type="Proteomes" id="UP000218890"/>
    </source>
</evidence>
<sequence>MQRITAIKTLLFCSLCCASLASAADQRHSDQLPAVEDLAEQQSPGWSATHIVTADDYGLPYRYWYPQDHEPEAIVLGLHGLNDYSAGLSTLAEYLAENHNVATYSYDQRGFGATADRGSWAGKEKLLSDAELVSELLAERYPDKPLFIVGHSMGGGIAIRLAAERQPEHVDGLVLIAPAVWGRDEMPWYQRSGLWLATHLIPQLELRGDWVGVEPTDNPQELEKWHNDPLIQQSVKAETLEKVTELMGKALEATKKLRLPALILYGERDEVVPAEPICAMLERLPEPPTGKWRFALYPDGYHMLTRDLQRQLVLQDIGAWISHGHRDADLPSEHEKDRQEALQALCR</sequence>
<accession>A0A0X8X9V4</accession>
<dbReference type="AlphaFoldDB" id="A0A0X8X9V4"/>
<gene>
    <name evidence="4" type="ORF">HH1059_14570</name>
</gene>
<dbReference type="InterPro" id="IPR000073">
    <property type="entry name" value="AB_hydrolase_1"/>
</dbReference>
<feature type="signal peptide" evidence="2">
    <location>
        <begin position="1"/>
        <end position="23"/>
    </location>
</feature>
<keyword evidence="5" id="KW-1185">Reference proteome</keyword>
<dbReference type="KEGG" id="hhk:HH1059_14570"/>
<feature type="chain" id="PRO_5007071605" evidence="2">
    <location>
        <begin position="24"/>
        <end position="347"/>
    </location>
</feature>
<dbReference type="PANTHER" id="PTHR11614">
    <property type="entry name" value="PHOSPHOLIPASE-RELATED"/>
    <property type="match status" value="1"/>
</dbReference>
<keyword evidence="2" id="KW-0732">Signal</keyword>
<proteinExistence type="predicted"/>
<dbReference type="Pfam" id="PF12146">
    <property type="entry name" value="Hydrolase_4"/>
    <property type="match status" value="1"/>
</dbReference>
<dbReference type="InterPro" id="IPR022742">
    <property type="entry name" value="Hydrolase_4"/>
</dbReference>
<feature type="domain" description="Serine aminopeptidase S33" evidence="3">
    <location>
        <begin position="70"/>
        <end position="308"/>
    </location>
</feature>
<dbReference type="OrthoDB" id="9806902at2"/>
<evidence type="ECO:0000259" key="3">
    <source>
        <dbReference type="Pfam" id="PF12146"/>
    </source>
</evidence>
<dbReference type="InterPro" id="IPR051044">
    <property type="entry name" value="MAG_DAG_Lipase"/>
</dbReference>
<dbReference type="SUPFAM" id="SSF53474">
    <property type="entry name" value="alpha/beta-Hydrolases"/>
    <property type="match status" value="1"/>
</dbReference>